<dbReference type="PANTHER" id="PTHR48081">
    <property type="entry name" value="AB HYDROLASE SUPERFAMILY PROTEIN C4A8.06C"/>
    <property type="match status" value="1"/>
</dbReference>
<dbReference type="InterPro" id="IPR029058">
    <property type="entry name" value="AB_hydrolase_fold"/>
</dbReference>
<dbReference type="GO" id="GO:0016787">
    <property type="term" value="F:hydrolase activity"/>
    <property type="evidence" value="ECO:0007669"/>
    <property type="project" value="UniProtKB-KW"/>
</dbReference>
<dbReference type="RefSeq" id="WP_261970301.1">
    <property type="nucleotide sequence ID" value="NZ_JAHHZF010000010.1"/>
</dbReference>
<organism evidence="3 4">
    <name type="scientific">Prosthecodimorpha staleyi</name>
    <dbReference type="NCBI Taxonomy" id="2840188"/>
    <lineage>
        <taxon>Bacteria</taxon>
        <taxon>Pseudomonadati</taxon>
        <taxon>Pseudomonadota</taxon>
        <taxon>Alphaproteobacteria</taxon>
        <taxon>Hyphomicrobiales</taxon>
        <taxon>Ancalomicrobiaceae</taxon>
        <taxon>Prosthecodimorpha</taxon>
    </lineage>
</organism>
<dbReference type="Gene3D" id="3.40.50.1820">
    <property type="entry name" value="alpha/beta hydrolase"/>
    <property type="match status" value="1"/>
</dbReference>
<keyword evidence="1 3" id="KW-0378">Hydrolase</keyword>
<accession>A0A947GEQ8</accession>
<dbReference type="AlphaFoldDB" id="A0A947GEQ8"/>
<dbReference type="PANTHER" id="PTHR48081:SF8">
    <property type="entry name" value="ALPHA_BETA HYDROLASE FOLD-3 DOMAIN-CONTAINING PROTEIN-RELATED"/>
    <property type="match status" value="1"/>
</dbReference>
<comment type="caution">
    <text evidence="3">The sequence shown here is derived from an EMBL/GenBank/DDBJ whole genome shotgun (WGS) entry which is preliminary data.</text>
</comment>
<reference evidence="3 4" key="1">
    <citation type="submission" date="2021-06" db="EMBL/GenBank/DDBJ databases">
        <authorList>
            <person name="Grouzdev D.S."/>
            <person name="Koziaeva V."/>
        </authorList>
    </citation>
    <scope>NUCLEOTIDE SEQUENCE [LARGE SCALE GENOMIC DNA]</scope>
    <source>
        <strain evidence="3 4">22</strain>
    </source>
</reference>
<name>A0A947GEQ8_9HYPH</name>
<gene>
    <name evidence="3" type="ORF">KL771_20055</name>
</gene>
<dbReference type="Pfam" id="PF07859">
    <property type="entry name" value="Abhydrolase_3"/>
    <property type="match status" value="1"/>
</dbReference>
<evidence type="ECO:0000313" key="4">
    <source>
        <dbReference type="Proteomes" id="UP000766595"/>
    </source>
</evidence>
<dbReference type="Proteomes" id="UP000766595">
    <property type="component" value="Unassembled WGS sequence"/>
</dbReference>
<evidence type="ECO:0000259" key="2">
    <source>
        <dbReference type="Pfam" id="PF07859"/>
    </source>
</evidence>
<dbReference type="EMBL" id="JAHHZF010000010">
    <property type="protein sequence ID" value="MBT9291771.1"/>
    <property type="molecule type" value="Genomic_DNA"/>
</dbReference>
<dbReference type="SUPFAM" id="SSF53474">
    <property type="entry name" value="alpha/beta-Hydrolases"/>
    <property type="match status" value="1"/>
</dbReference>
<sequence>MSALPVDPGMLRFYEALSSQSPPESTDWPLPEQRRGWEAVCRSFRAPHPAGLSVETIAVPGPGGPIAVRLYRPEGAAPKAGVLYGHGGGWVLGSLETHDDMCAELAAGAGVVVAAVDYRLAPEHRHPAQLDDMLAVLAYLRAEGARHGIDPARIIGAGDSAGGQLTAGATLHLRATGAPQLLAQVLIYPVLGADTETTSYRANAEAPCLTRAEMIYFLEAFLGPRGAPGWTDARAVPLLATDLSGLPPAFVIVAEHDPLCDDGVAFHERLLAAGVPSTLRREPALAHSFMRARHHSAPAMDAFRAIAAAVAAFARDPTAPV</sequence>
<evidence type="ECO:0000313" key="3">
    <source>
        <dbReference type="EMBL" id="MBT9291771.1"/>
    </source>
</evidence>
<dbReference type="InterPro" id="IPR013094">
    <property type="entry name" value="AB_hydrolase_3"/>
</dbReference>
<dbReference type="InterPro" id="IPR050300">
    <property type="entry name" value="GDXG_lipolytic_enzyme"/>
</dbReference>
<keyword evidence="4" id="KW-1185">Reference proteome</keyword>
<feature type="domain" description="Alpha/beta hydrolase fold-3" evidence="2">
    <location>
        <begin position="82"/>
        <end position="290"/>
    </location>
</feature>
<evidence type="ECO:0000256" key="1">
    <source>
        <dbReference type="ARBA" id="ARBA00022801"/>
    </source>
</evidence>
<protein>
    <submittedName>
        <fullName evidence="3">Alpha/beta hydrolase</fullName>
    </submittedName>
</protein>
<proteinExistence type="predicted"/>